<dbReference type="PANTHER" id="PTHR32305">
    <property type="match status" value="1"/>
</dbReference>
<sequence>MLRDCYAYDGLGRLGDAWTVKDACGATPTSASSSQVGGVVPMWRSWAFDAAGRRTSQTIHQIPGSSKPGQSTSYAAGAAGHAHATATATTLALDGSVPPAAGASQTVSYGYDAAGNTISVSGGGADQELSWDAAGRVSRVEAGAKASGYVYDAEGNLLIRTGAGGADSVLYAGDTEVHLSASGQVGGVRSYRFGDRTVAERSGQGLRALYTDQVGTGVASVDWADLSQVTWRMSDPYGNQLGLLKGPWPTDRGVMNLAADPVSGYVQTGARLYDPVAGRFISADPVLDQSDPLSLNGYGYTSADPVNFSDPSGQWSIRSVLRRATRAVKRAARTVVRKTRHAVRDTAAGAWNYVRRGAYSVVRGAARVADRVTRRSGSRSYSARANRWTRKSQSRWTRWENRHHVNRTSWAYKYAGPIVVEIASSLLPGGGGKAGLKALTRLAKTKPWRTVIRTITRGPPTTSPRAISTAKIPTVVFSRGRAPGIAETFDDAVSHGAPTQLTRVTKTQARANRREALRGQPRAPAGQSLDEYPFASSAQGGSGSTVHSVPVAEQNYQGGVLSRFFQNNSVNPGDKFNVRFGA</sequence>
<evidence type="ECO:0000313" key="6">
    <source>
        <dbReference type="Proteomes" id="UP000178666"/>
    </source>
</evidence>
<dbReference type="Proteomes" id="UP000075221">
    <property type="component" value="Chromosome"/>
</dbReference>
<evidence type="ECO:0000313" key="3">
    <source>
        <dbReference type="EMBL" id="AMS05913.1"/>
    </source>
</evidence>
<dbReference type="Proteomes" id="UP000178666">
    <property type="component" value="Chromosome"/>
</dbReference>
<organism evidence="3 5">
    <name type="scientific">Acidipropionibacterium acidipropionici</name>
    <dbReference type="NCBI Taxonomy" id="1748"/>
    <lineage>
        <taxon>Bacteria</taxon>
        <taxon>Bacillati</taxon>
        <taxon>Actinomycetota</taxon>
        <taxon>Actinomycetes</taxon>
        <taxon>Propionibacteriales</taxon>
        <taxon>Propionibacteriaceae</taxon>
        <taxon>Acidipropionibacterium</taxon>
    </lineage>
</organism>
<dbReference type="PANTHER" id="PTHR32305:SF17">
    <property type="entry name" value="TRNA NUCLEASE WAPA"/>
    <property type="match status" value="1"/>
</dbReference>
<keyword evidence="6" id="KW-1185">Reference proteome</keyword>
<feature type="compositionally biased region" description="Polar residues" evidence="1">
    <location>
        <begin position="59"/>
        <end position="74"/>
    </location>
</feature>
<dbReference type="NCBIfam" id="TIGR03696">
    <property type="entry name" value="Rhs_assc_core"/>
    <property type="match status" value="1"/>
</dbReference>
<protein>
    <recommendedName>
        <fullName evidence="2">Deoxyribonuclease NucA/NucB domain-containing protein</fullName>
    </recommendedName>
</protein>
<reference evidence="3 5" key="2">
    <citation type="submission" date="2016-02" db="EMBL/GenBank/DDBJ databases">
        <title>Complete Genome Sequence of Propionibacterium acidipropionici ATCC 55737.</title>
        <authorList>
            <person name="Luna Flores C.H."/>
            <person name="Nielsen L.K."/>
            <person name="Marcellin E."/>
        </authorList>
    </citation>
    <scope>NUCLEOTIDE SEQUENCE [LARGE SCALE GENOMIC DNA]</scope>
    <source>
        <strain evidence="3 5">ATCC 55737</strain>
    </source>
</reference>
<reference evidence="4 6" key="1">
    <citation type="journal article" date="2016" name="Plant Dis.">
        <title>Improved production of propionic acid using genome shuffling.</title>
        <authorList>
            <person name="Luna-Flores C.H."/>
            <person name="Palfreyman R.W."/>
            <person name="Kromer J.O."/>
            <person name="Nielsen L.K."/>
            <person name="Marcellin E."/>
        </authorList>
    </citation>
    <scope>NUCLEOTIDE SEQUENCE [LARGE SCALE GENOMIC DNA]</scope>
    <source>
        <strain evidence="4 6">F3E8</strain>
    </source>
</reference>
<evidence type="ECO:0000313" key="4">
    <source>
        <dbReference type="EMBL" id="AOZ47376.1"/>
    </source>
</evidence>
<dbReference type="EMBL" id="CP015970">
    <property type="protein sequence ID" value="AOZ47376.1"/>
    <property type="molecule type" value="Genomic_DNA"/>
</dbReference>
<evidence type="ECO:0000256" key="1">
    <source>
        <dbReference type="SAM" id="MobiDB-lite"/>
    </source>
</evidence>
<feature type="compositionally biased region" description="Polar residues" evidence="1">
    <location>
        <begin position="536"/>
        <end position="547"/>
    </location>
</feature>
<proteinExistence type="predicted"/>
<dbReference type="AlphaFoldDB" id="A0AAC8YG03"/>
<dbReference type="EMBL" id="CP014352">
    <property type="protein sequence ID" value="AMS05913.1"/>
    <property type="molecule type" value="Genomic_DNA"/>
</dbReference>
<evidence type="ECO:0000313" key="5">
    <source>
        <dbReference type="Proteomes" id="UP000075221"/>
    </source>
</evidence>
<feature type="region of interest" description="Disordered" evidence="1">
    <location>
        <begin position="504"/>
        <end position="547"/>
    </location>
</feature>
<evidence type="ECO:0000259" key="2">
    <source>
        <dbReference type="Pfam" id="PF14040"/>
    </source>
</evidence>
<dbReference type="InterPro" id="IPR029476">
    <property type="entry name" value="DNase_NucA_NucB"/>
</dbReference>
<gene>
    <name evidence="4" type="ORF">A8L58_12605</name>
    <name evidence="3" type="ORF">AXH35_11160</name>
</gene>
<dbReference type="InterPro" id="IPR022385">
    <property type="entry name" value="Rhs_assc_core"/>
</dbReference>
<dbReference type="Gene3D" id="2.180.10.10">
    <property type="entry name" value="RHS repeat-associated core"/>
    <property type="match status" value="1"/>
</dbReference>
<dbReference type="InterPro" id="IPR050708">
    <property type="entry name" value="T6SS_VgrG/RHS"/>
</dbReference>
<accession>A0AAC8YG03</accession>
<name>A0AAC8YG03_9ACTN</name>
<feature type="region of interest" description="Disordered" evidence="1">
    <location>
        <begin position="59"/>
        <end position="78"/>
    </location>
</feature>
<dbReference type="Pfam" id="PF14040">
    <property type="entry name" value="DNase_NucA_NucB"/>
    <property type="match status" value="1"/>
</dbReference>
<feature type="domain" description="Deoxyribonuclease NucA/NucB" evidence="2">
    <location>
        <begin position="495"/>
        <end position="578"/>
    </location>
</feature>